<proteinExistence type="predicted"/>
<name>A0ABM8BX12_9MOLU</name>
<evidence type="ECO:0000313" key="4">
    <source>
        <dbReference type="Proteomes" id="UP001163387"/>
    </source>
</evidence>
<dbReference type="RefSeq" id="WP_281748198.1">
    <property type="nucleotide sequence ID" value="NZ_AP026933.1"/>
</dbReference>
<reference evidence="3 4" key="1">
    <citation type="journal article" date="2022" name="Front. Microbiol.">
        <title>Male-killing mechanisms vary between Spiroplasma species.</title>
        <authorList>
            <person name="Arai H."/>
            <person name="Inoue M."/>
            <person name="Kageyama D."/>
        </authorList>
    </citation>
    <scope>NUCLEOTIDE SEQUENCE [LARGE SCALE GENOMIC DNA]</scope>
    <source>
        <strain evidence="4">sHm</strain>
    </source>
</reference>
<accession>A0ABM8BX12</accession>
<protein>
    <submittedName>
        <fullName evidence="3">Uncharacterized protein</fullName>
    </submittedName>
</protein>
<dbReference type="EMBL" id="AP026933">
    <property type="protein sequence ID" value="BDT04417.1"/>
    <property type="molecule type" value="Genomic_DNA"/>
</dbReference>
<feature type="transmembrane region" description="Helical" evidence="2">
    <location>
        <begin position="6"/>
        <end position="22"/>
    </location>
</feature>
<organism evidence="3 4">
    <name type="scientific">Spiroplasma ixodetis</name>
    <dbReference type="NCBI Taxonomy" id="2141"/>
    <lineage>
        <taxon>Bacteria</taxon>
        <taxon>Bacillati</taxon>
        <taxon>Mycoplasmatota</taxon>
        <taxon>Mollicutes</taxon>
        <taxon>Entomoplasmatales</taxon>
        <taxon>Spiroplasmataceae</taxon>
        <taxon>Spiroplasma</taxon>
    </lineage>
</organism>
<dbReference type="Proteomes" id="UP001163387">
    <property type="component" value="Chromosome"/>
</dbReference>
<keyword evidence="1" id="KW-0175">Coiled coil</keyword>
<gene>
    <name evidence="3" type="ORF">SHM_20630</name>
</gene>
<feature type="coiled-coil region" evidence="1">
    <location>
        <begin position="84"/>
        <end position="118"/>
    </location>
</feature>
<keyword evidence="4" id="KW-1185">Reference proteome</keyword>
<keyword evidence="2" id="KW-0812">Transmembrane</keyword>
<keyword evidence="2" id="KW-1133">Transmembrane helix</keyword>
<evidence type="ECO:0000256" key="2">
    <source>
        <dbReference type="SAM" id="Phobius"/>
    </source>
</evidence>
<evidence type="ECO:0000313" key="3">
    <source>
        <dbReference type="EMBL" id="BDT04417.1"/>
    </source>
</evidence>
<sequence>MDNFYAYIPLILKYIVILPYFLKDSKQVLRQKIIKECNLNVSVETKKFINFSLNSFETINFEFTENLLIKAFKKRKYEPKLLFNLLINEKIQKLNHEIEQVKNEIELLKHSNSKNRNRA</sequence>
<keyword evidence="2" id="KW-0472">Membrane</keyword>
<evidence type="ECO:0000256" key="1">
    <source>
        <dbReference type="SAM" id="Coils"/>
    </source>
</evidence>